<dbReference type="OrthoDB" id="7999790at2759"/>
<keyword evidence="2" id="KW-1185">Reference proteome</keyword>
<evidence type="ECO:0000313" key="1">
    <source>
        <dbReference type="EMBL" id="GBO42230.1"/>
    </source>
</evidence>
<comment type="caution">
    <text evidence="1">The sequence shown here is derived from an EMBL/GenBank/DDBJ whole genome shotgun (WGS) entry which is preliminary data.</text>
</comment>
<protein>
    <submittedName>
        <fullName evidence="1">Uncharacterized protein</fullName>
    </submittedName>
</protein>
<name>A0A4Y2X089_ARAVE</name>
<proteinExistence type="predicted"/>
<dbReference type="EMBL" id="BGPR01068228">
    <property type="protein sequence ID" value="GBO42230.1"/>
    <property type="molecule type" value="Genomic_DNA"/>
</dbReference>
<organism evidence="1 2">
    <name type="scientific">Araneus ventricosus</name>
    <name type="common">Orbweaver spider</name>
    <name type="synonym">Epeira ventricosa</name>
    <dbReference type="NCBI Taxonomy" id="182803"/>
    <lineage>
        <taxon>Eukaryota</taxon>
        <taxon>Metazoa</taxon>
        <taxon>Ecdysozoa</taxon>
        <taxon>Arthropoda</taxon>
        <taxon>Chelicerata</taxon>
        <taxon>Arachnida</taxon>
        <taxon>Araneae</taxon>
        <taxon>Araneomorphae</taxon>
        <taxon>Entelegynae</taxon>
        <taxon>Araneoidea</taxon>
        <taxon>Araneidae</taxon>
        <taxon>Araneus</taxon>
    </lineage>
</organism>
<reference evidence="1 2" key="1">
    <citation type="journal article" date="2019" name="Sci. Rep.">
        <title>Orb-weaving spider Araneus ventricosus genome elucidates the spidroin gene catalogue.</title>
        <authorList>
            <person name="Kono N."/>
            <person name="Nakamura H."/>
            <person name="Ohtoshi R."/>
            <person name="Moran D.A.P."/>
            <person name="Shinohara A."/>
            <person name="Yoshida Y."/>
            <person name="Fujiwara M."/>
            <person name="Mori M."/>
            <person name="Tomita M."/>
            <person name="Arakawa K."/>
        </authorList>
    </citation>
    <scope>NUCLEOTIDE SEQUENCE [LARGE SCALE GENOMIC DNA]</scope>
</reference>
<dbReference type="Proteomes" id="UP000499080">
    <property type="component" value="Unassembled WGS sequence"/>
</dbReference>
<dbReference type="PANTHER" id="PTHR46114:SF1">
    <property type="entry name" value="ZAD DOMAIN-CONTAINING PROTEIN"/>
    <property type="match status" value="1"/>
</dbReference>
<sequence length="115" mass="13486">MKQFIKSVPKDGECFRYLCCKFPNLSEAKLKERVFTVPNIRKLLSDSLFSETMKDKEKESWDSFKDVVHRVLENTKDPLYKTIAQRMLTAYEAQGCKMSLNFISYTPILTVFQKT</sequence>
<evidence type="ECO:0000313" key="2">
    <source>
        <dbReference type="Proteomes" id="UP000499080"/>
    </source>
</evidence>
<accession>A0A4Y2X089</accession>
<dbReference type="PANTHER" id="PTHR46114">
    <property type="entry name" value="APPLE DOMAIN-CONTAINING PROTEIN"/>
    <property type="match status" value="1"/>
</dbReference>
<gene>
    <name evidence="1" type="ORF">AVEN_110161_1</name>
</gene>
<dbReference type="AlphaFoldDB" id="A0A4Y2X089"/>